<reference evidence="2 3" key="1">
    <citation type="submission" date="2020-08" db="EMBL/GenBank/DDBJ databases">
        <title>Genomic Encyclopedia of Type Strains, Phase IV (KMG-IV): sequencing the most valuable type-strain genomes for metagenomic binning, comparative biology and taxonomic classification.</title>
        <authorList>
            <person name="Goeker M."/>
        </authorList>
    </citation>
    <scope>NUCLEOTIDE SEQUENCE [LARGE SCALE GENOMIC DNA]</scope>
    <source>
        <strain evidence="2 3">DSM 107085</strain>
    </source>
</reference>
<dbReference type="EMBL" id="JACHET010000001">
    <property type="protein sequence ID" value="MBB6183917.1"/>
    <property type="molecule type" value="Genomic_DNA"/>
</dbReference>
<name>A0A841KIY6_9GAMM</name>
<dbReference type="OrthoDB" id="7510573at2"/>
<dbReference type="PANTHER" id="PTHR21180">
    <property type="entry name" value="ENDONUCLEASE/EXONUCLEASE/PHOSPHATASE FAMILY DOMAIN-CONTAINING PROTEIN 1"/>
    <property type="match status" value="1"/>
</dbReference>
<evidence type="ECO:0000313" key="2">
    <source>
        <dbReference type="EMBL" id="MBB6183917.1"/>
    </source>
</evidence>
<dbReference type="NCBIfam" id="TIGR00426">
    <property type="entry name" value="competence protein ComEA helix-hairpin-helix repeat region"/>
    <property type="match status" value="1"/>
</dbReference>
<dbReference type="InterPro" id="IPR010994">
    <property type="entry name" value="RuvA_2-like"/>
</dbReference>
<dbReference type="AlphaFoldDB" id="A0A841KIY6"/>
<sequence length="90" mass="9416">MLRKLATLAFALSFTLPALAATPVNVNTADAATIASSLDGVGPAKAKAIVAYRKAHGRFKSVDDLTKVKGIGQATLAHNRKDIRLGDSKK</sequence>
<dbReference type="SUPFAM" id="SSF47781">
    <property type="entry name" value="RuvA domain 2-like"/>
    <property type="match status" value="1"/>
</dbReference>
<feature type="signal peptide" evidence="1">
    <location>
        <begin position="1"/>
        <end position="20"/>
    </location>
</feature>
<gene>
    <name evidence="2" type="ORF">HNQ86_001262</name>
</gene>
<dbReference type="Proteomes" id="UP000560000">
    <property type="component" value="Unassembled WGS sequence"/>
</dbReference>
<dbReference type="Gene3D" id="1.10.150.280">
    <property type="entry name" value="AF1531-like domain"/>
    <property type="match status" value="1"/>
</dbReference>
<evidence type="ECO:0000256" key="1">
    <source>
        <dbReference type="SAM" id="SignalP"/>
    </source>
</evidence>
<accession>A0A841KIY6</accession>
<feature type="chain" id="PRO_5032737026" evidence="1">
    <location>
        <begin position="21"/>
        <end position="90"/>
    </location>
</feature>
<dbReference type="RefSeq" id="WP_052394704.1">
    <property type="nucleotide sequence ID" value="NZ_JACHET010000001.1"/>
</dbReference>
<dbReference type="InterPro" id="IPR051675">
    <property type="entry name" value="Endo/Exo/Phosphatase_dom_1"/>
</dbReference>
<dbReference type="GO" id="GO:0015628">
    <property type="term" value="P:protein secretion by the type II secretion system"/>
    <property type="evidence" value="ECO:0007669"/>
    <property type="project" value="TreeGrafter"/>
</dbReference>
<protein>
    <submittedName>
        <fullName evidence="2">Competence protein ComEA</fullName>
    </submittedName>
</protein>
<keyword evidence="1" id="KW-0732">Signal</keyword>
<dbReference type="GO" id="GO:0015627">
    <property type="term" value="C:type II protein secretion system complex"/>
    <property type="evidence" value="ECO:0007669"/>
    <property type="project" value="TreeGrafter"/>
</dbReference>
<dbReference type="PANTHER" id="PTHR21180:SF32">
    <property type="entry name" value="ENDONUCLEASE_EXONUCLEASE_PHOSPHATASE FAMILY DOMAIN-CONTAINING PROTEIN 1"/>
    <property type="match status" value="1"/>
</dbReference>
<comment type="caution">
    <text evidence="2">The sequence shown here is derived from an EMBL/GenBank/DDBJ whole genome shotgun (WGS) entry which is preliminary data.</text>
</comment>
<evidence type="ECO:0000313" key="3">
    <source>
        <dbReference type="Proteomes" id="UP000560000"/>
    </source>
</evidence>
<dbReference type="InterPro" id="IPR004509">
    <property type="entry name" value="Competence_ComEA_HhH"/>
</dbReference>
<proteinExistence type="predicted"/>
<dbReference type="Pfam" id="PF12836">
    <property type="entry name" value="HHH_3"/>
    <property type="match status" value="1"/>
</dbReference>
<organism evidence="2 3">
    <name type="scientific">Oleiagrimonas soli</name>
    <dbReference type="NCBI Taxonomy" id="1543381"/>
    <lineage>
        <taxon>Bacteria</taxon>
        <taxon>Pseudomonadati</taxon>
        <taxon>Pseudomonadota</taxon>
        <taxon>Gammaproteobacteria</taxon>
        <taxon>Lysobacterales</taxon>
        <taxon>Rhodanobacteraceae</taxon>
        <taxon>Oleiagrimonas</taxon>
    </lineage>
</organism>